<dbReference type="PANTHER" id="PTHR31490">
    <property type="entry name" value="GLYCOSYL HYDROLASE"/>
    <property type="match status" value="1"/>
</dbReference>
<keyword evidence="5 10" id="KW-0378">Hydrolase</keyword>
<dbReference type="PROSITE" id="PS00591">
    <property type="entry name" value="GH10_1"/>
    <property type="match status" value="1"/>
</dbReference>
<evidence type="ECO:0000256" key="2">
    <source>
        <dbReference type="ARBA" id="ARBA00007495"/>
    </source>
</evidence>
<keyword evidence="4" id="KW-0732">Signal</keyword>
<dbReference type="EMBL" id="JELX01000984">
    <property type="protein sequence ID" value="KYF60291.1"/>
    <property type="molecule type" value="Genomic_DNA"/>
</dbReference>
<keyword evidence="8 10" id="KW-0624">Polysaccharide degradation</keyword>
<evidence type="ECO:0000256" key="8">
    <source>
        <dbReference type="ARBA" id="ARBA00023326"/>
    </source>
</evidence>
<dbReference type="InterPro" id="IPR001000">
    <property type="entry name" value="GH10_dom"/>
</dbReference>
<dbReference type="PROSITE" id="PS51760">
    <property type="entry name" value="GH10_2"/>
    <property type="match status" value="1"/>
</dbReference>
<protein>
    <recommendedName>
        <fullName evidence="10">Beta-xylanase</fullName>
        <ecNumber evidence="10">3.2.1.8</ecNumber>
    </recommendedName>
</protein>
<keyword evidence="7 10" id="KW-0326">Glycosidase</keyword>
<dbReference type="InterPro" id="IPR044846">
    <property type="entry name" value="GH10"/>
</dbReference>
<evidence type="ECO:0000256" key="7">
    <source>
        <dbReference type="ARBA" id="ARBA00023295"/>
    </source>
</evidence>
<feature type="domain" description="GH10" evidence="11">
    <location>
        <begin position="1"/>
        <end position="270"/>
    </location>
</feature>
<dbReference type="InterPro" id="IPR017853">
    <property type="entry name" value="GH"/>
</dbReference>
<sequence length="273" mass="30551">MRSDLARYWNQLSPENEGKWGSVEGQRNVMNWSGMDRVRDYARLNNIPYKGHTLIWGAQQPGWLAGLSQSEQRAEVEEWIRAFCQRYPDVAIIDVVNEPPPHTTPVYMNALGGAGASGYDWIVQAFKWARQYCPNAKLLLNDYNNIEYSGDNQNTINIVNRIRAAGAPIDGIGAQAHAAFSMPTSTVKTFLDRLAATGLPVYITEYDIDLANDAQQLSVMQSQFPMFYNHPSVKGITLWGYVSGQTWLSNSGLMSSGGQMRPAMSWLMGYLGR</sequence>
<reference evidence="14 15" key="1">
    <citation type="submission" date="2014-02" db="EMBL/GenBank/DDBJ databases">
        <title>The small core and large imbalanced accessory genome model reveals a collaborative survival strategy of Sorangium cellulosum strains in nature.</title>
        <authorList>
            <person name="Han K."/>
            <person name="Peng R."/>
            <person name="Blom J."/>
            <person name="Li Y.-Z."/>
        </authorList>
    </citation>
    <scope>NUCLEOTIDE SEQUENCE [LARGE SCALE GENOMIC DNA]</scope>
    <source>
        <strain evidence="13 14">So0007-03</strain>
        <strain evidence="12 15">So0157-18</strain>
    </source>
</reference>
<comment type="catalytic activity">
    <reaction evidence="1 10">
        <text>Endohydrolysis of (1-&gt;4)-beta-D-xylosidic linkages in xylans.</text>
        <dbReference type="EC" id="3.2.1.8"/>
    </reaction>
</comment>
<evidence type="ECO:0000313" key="14">
    <source>
        <dbReference type="Proteomes" id="UP000075502"/>
    </source>
</evidence>
<name>A0A150PWW0_SORCE</name>
<dbReference type="Gene3D" id="3.20.20.80">
    <property type="entry name" value="Glycosidases"/>
    <property type="match status" value="1"/>
</dbReference>
<dbReference type="Proteomes" id="UP000075502">
    <property type="component" value="Unassembled WGS sequence"/>
</dbReference>
<evidence type="ECO:0000256" key="9">
    <source>
        <dbReference type="PROSITE-ProRule" id="PRU10061"/>
    </source>
</evidence>
<dbReference type="EC" id="3.2.1.8" evidence="10"/>
<comment type="caution">
    <text evidence="12">The sequence shown here is derived from an EMBL/GenBank/DDBJ whole genome shotgun (WGS) entry which is preliminary data.</text>
</comment>
<keyword evidence="6 10" id="KW-0119">Carbohydrate metabolism</keyword>
<evidence type="ECO:0000256" key="3">
    <source>
        <dbReference type="ARBA" id="ARBA00022651"/>
    </source>
</evidence>
<dbReference type="PRINTS" id="PR00134">
    <property type="entry name" value="GLHYDRLASE10"/>
</dbReference>
<dbReference type="Pfam" id="PF00331">
    <property type="entry name" value="Glyco_hydro_10"/>
    <property type="match status" value="1"/>
</dbReference>
<evidence type="ECO:0000313" key="15">
    <source>
        <dbReference type="Proteomes" id="UP000075604"/>
    </source>
</evidence>
<organism evidence="12 15">
    <name type="scientific">Sorangium cellulosum</name>
    <name type="common">Polyangium cellulosum</name>
    <dbReference type="NCBI Taxonomy" id="56"/>
    <lineage>
        <taxon>Bacteria</taxon>
        <taxon>Pseudomonadati</taxon>
        <taxon>Myxococcota</taxon>
        <taxon>Polyangia</taxon>
        <taxon>Polyangiales</taxon>
        <taxon>Polyangiaceae</taxon>
        <taxon>Sorangium</taxon>
    </lineage>
</organism>
<dbReference type="GO" id="GO:0031176">
    <property type="term" value="F:endo-1,4-beta-xylanase activity"/>
    <property type="evidence" value="ECO:0007669"/>
    <property type="project" value="UniProtKB-EC"/>
</dbReference>
<dbReference type="InterPro" id="IPR031158">
    <property type="entry name" value="GH10_AS"/>
</dbReference>
<evidence type="ECO:0000256" key="1">
    <source>
        <dbReference type="ARBA" id="ARBA00000681"/>
    </source>
</evidence>
<evidence type="ECO:0000313" key="12">
    <source>
        <dbReference type="EMBL" id="KYF60291.1"/>
    </source>
</evidence>
<dbReference type="SMART" id="SM00633">
    <property type="entry name" value="Glyco_10"/>
    <property type="match status" value="1"/>
</dbReference>
<evidence type="ECO:0000256" key="6">
    <source>
        <dbReference type="ARBA" id="ARBA00023277"/>
    </source>
</evidence>
<evidence type="ECO:0000256" key="4">
    <source>
        <dbReference type="ARBA" id="ARBA00022729"/>
    </source>
</evidence>
<feature type="active site" description="Nucleophile" evidence="9">
    <location>
        <position position="205"/>
    </location>
</feature>
<dbReference type="AlphaFoldDB" id="A0A150PWW0"/>
<keyword evidence="3 12" id="KW-0858">Xylan degradation</keyword>
<evidence type="ECO:0000256" key="10">
    <source>
        <dbReference type="RuleBase" id="RU361174"/>
    </source>
</evidence>
<proteinExistence type="inferred from homology"/>
<comment type="similarity">
    <text evidence="2 10">Belongs to the glycosyl hydrolase 10 (cellulase F) family.</text>
</comment>
<dbReference type="EMBL" id="JEME01001749">
    <property type="protein sequence ID" value="KYG06225.1"/>
    <property type="molecule type" value="Genomic_DNA"/>
</dbReference>
<dbReference type="Proteomes" id="UP000075604">
    <property type="component" value="Unassembled WGS sequence"/>
</dbReference>
<evidence type="ECO:0000256" key="5">
    <source>
        <dbReference type="ARBA" id="ARBA00022801"/>
    </source>
</evidence>
<gene>
    <name evidence="12" type="ORF">BE04_01575</name>
    <name evidence="13" type="ORF">BE21_36090</name>
</gene>
<evidence type="ECO:0000313" key="13">
    <source>
        <dbReference type="EMBL" id="KYG06225.1"/>
    </source>
</evidence>
<accession>A0A150PWW0</accession>
<dbReference type="PANTHER" id="PTHR31490:SF88">
    <property type="entry name" value="BETA-XYLANASE"/>
    <property type="match status" value="1"/>
</dbReference>
<evidence type="ECO:0000259" key="11">
    <source>
        <dbReference type="PROSITE" id="PS51760"/>
    </source>
</evidence>
<dbReference type="SUPFAM" id="SSF51445">
    <property type="entry name" value="(Trans)glycosidases"/>
    <property type="match status" value="1"/>
</dbReference>
<dbReference type="GO" id="GO:0045493">
    <property type="term" value="P:xylan catabolic process"/>
    <property type="evidence" value="ECO:0007669"/>
    <property type="project" value="UniProtKB-KW"/>
</dbReference>